<accession>A0A0V0SY61</accession>
<name>A0A0V0SY61_9BILA</name>
<dbReference type="AlphaFoldDB" id="A0A0V0SY61"/>
<dbReference type="EMBL" id="JYDJ01001598">
    <property type="protein sequence ID" value="KRX31744.1"/>
    <property type="molecule type" value="Genomic_DNA"/>
</dbReference>
<keyword evidence="2" id="KW-1185">Reference proteome</keyword>
<reference evidence="1 2" key="1">
    <citation type="submission" date="2015-01" db="EMBL/GenBank/DDBJ databases">
        <title>Evolution of Trichinella species and genotypes.</title>
        <authorList>
            <person name="Korhonen P.K."/>
            <person name="Edoardo P."/>
            <person name="Giuseppe L.R."/>
            <person name="Gasser R.B."/>
        </authorList>
    </citation>
    <scope>NUCLEOTIDE SEQUENCE [LARGE SCALE GENOMIC DNA]</scope>
    <source>
        <strain evidence="1">ISS417</strain>
    </source>
</reference>
<protein>
    <submittedName>
        <fullName evidence="1">Uncharacterized protein</fullName>
    </submittedName>
</protein>
<organism evidence="1 2">
    <name type="scientific">Trichinella murrelli</name>
    <dbReference type="NCBI Taxonomy" id="144512"/>
    <lineage>
        <taxon>Eukaryota</taxon>
        <taxon>Metazoa</taxon>
        <taxon>Ecdysozoa</taxon>
        <taxon>Nematoda</taxon>
        <taxon>Enoplea</taxon>
        <taxon>Dorylaimia</taxon>
        <taxon>Trichinellida</taxon>
        <taxon>Trichinellidae</taxon>
        <taxon>Trichinella</taxon>
    </lineage>
</organism>
<dbReference type="Proteomes" id="UP000055048">
    <property type="component" value="Unassembled WGS sequence"/>
</dbReference>
<gene>
    <name evidence="1" type="ORF">T05_12713</name>
</gene>
<proteinExistence type="predicted"/>
<sequence>MSTNLSFHEQKRKDLFFEPVKHENIMRRNPNRNWLENMAVFYGQFKRSPSS</sequence>
<comment type="caution">
    <text evidence="1">The sequence shown here is derived from an EMBL/GenBank/DDBJ whole genome shotgun (WGS) entry which is preliminary data.</text>
</comment>
<evidence type="ECO:0000313" key="1">
    <source>
        <dbReference type="EMBL" id="KRX31744.1"/>
    </source>
</evidence>
<evidence type="ECO:0000313" key="2">
    <source>
        <dbReference type="Proteomes" id="UP000055048"/>
    </source>
</evidence>